<dbReference type="GeneID" id="20088878"/>
<dbReference type="InterPro" id="IPR032675">
    <property type="entry name" value="LRR_dom_sf"/>
</dbReference>
<proteinExistence type="predicted"/>
<accession>A0A024TLM3</accession>
<evidence type="ECO:0000256" key="2">
    <source>
        <dbReference type="ARBA" id="ARBA00022737"/>
    </source>
</evidence>
<dbReference type="AlphaFoldDB" id="A0A024TLM3"/>
<dbReference type="SUPFAM" id="SSF52047">
    <property type="entry name" value="RNI-like"/>
    <property type="match status" value="1"/>
</dbReference>
<name>A0A024TLM3_9STRA</name>
<evidence type="ECO:0000256" key="3">
    <source>
        <dbReference type="SAM" id="Phobius"/>
    </source>
</evidence>
<dbReference type="RefSeq" id="XP_008876843.1">
    <property type="nucleotide sequence ID" value="XM_008878621.1"/>
</dbReference>
<dbReference type="PANTHER" id="PTHR45617">
    <property type="entry name" value="LEUCINE RICH REPEAT FAMILY PROTEIN"/>
    <property type="match status" value="1"/>
</dbReference>
<protein>
    <submittedName>
        <fullName evidence="4">Uncharacterized protein</fullName>
    </submittedName>
</protein>
<dbReference type="EMBL" id="KI913985">
    <property type="protein sequence ID" value="ETV94525.1"/>
    <property type="molecule type" value="Genomic_DNA"/>
</dbReference>
<dbReference type="EMBL" id="KI913985">
    <property type="protein sequence ID" value="ETV94526.1"/>
    <property type="molecule type" value="Genomic_DNA"/>
</dbReference>
<gene>
    <name evidence="4" type="ORF">H310_11828</name>
</gene>
<keyword evidence="3" id="KW-0472">Membrane</keyword>
<keyword evidence="1" id="KW-0433">Leucine-rich repeat</keyword>
<keyword evidence="2" id="KW-0677">Repeat</keyword>
<dbReference type="PANTHER" id="PTHR45617:SF170">
    <property type="entry name" value="MIP14966P"/>
    <property type="match status" value="1"/>
</dbReference>
<keyword evidence="3" id="KW-0812">Transmembrane</keyword>
<keyword evidence="3" id="KW-1133">Transmembrane helix</keyword>
<dbReference type="Gene3D" id="3.80.10.10">
    <property type="entry name" value="Ribonuclease Inhibitor"/>
    <property type="match status" value="1"/>
</dbReference>
<organism evidence="4">
    <name type="scientific">Aphanomyces invadans</name>
    <dbReference type="NCBI Taxonomy" id="157072"/>
    <lineage>
        <taxon>Eukaryota</taxon>
        <taxon>Sar</taxon>
        <taxon>Stramenopiles</taxon>
        <taxon>Oomycota</taxon>
        <taxon>Saprolegniomycetes</taxon>
        <taxon>Saprolegniales</taxon>
        <taxon>Verrucalvaceae</taxon>
        <taxon>Aphanomyces</taxon>
    </lineage>
</organism>
<dbReference type="Pfam" id="PF13516">
    <property type="entry name" value="LRR_6"/>
    <property type="match status" value="1"/>
</dbReference>
<dbReference type="RefSeq" id="XP_008876841.1">
    <property type="nucleotide sequence ID" value="XM_008878619.1"/>
</dbReference>
<dbReference type="OrthoDB" id="71548at2759"/>
<evidence type="ECO:0000256" key="1">
    <source>
        <dbReference type="ARBA" id="ARBA00022614"/>
    </source>
</evidence>
<dbReference type="VEuPathDB" id="FungiDB:H310_11828"/>
<sequence length="300" mass="32227">MMPGANTPNTTTTCCLTVVASCPNSTNHTVSVDVACPTTVCLANGHTATSIVAMDKSLNLSRRNISVVTDLPSCVDSIDLSYNRIQSISVQSSDPGEVPLLHLNLSHNAFATSSAILLPGTVQTLDLSGNRIGTLSREMAEQMPRQLKSLVLSGNGMTSIDGRYLPTTLKRLDLTRNSIETILLDTPSYALVSHPEFVLEIEPNQAPIPTSLLCMQPPPRLANNYMCVIETPKHAMVTAILGKYLLGLIVVVLIGYAAFQSLKQYQSSSGVSELTDRSTYISSNYLEQPKTSSSNRVAVA</sequence>
<evidence type="ECO:0000313" key="4">
    <source>
        <dbReference type="EMBL" id="ETV94526.1"/>
    </source>
</evidence>
<feature type="transmembrane region" description="Helical" evidence="3">
    <location>
        <begin position="235"/>
        <end position="259"/>
    </location>
</feature>
<dbReference type="InterPro" id="IPR001611">
    <property type="entry name" value="Leu-rich_rpt"/>
</dbReference>
<reference evidence="4" key="1">
    <citation type="submission" date="2013-12" db="EMBL/GenBank/DDBJ databases">
        <title>The Genome Sequence of Aphanomyces invadans NJM9701.</title>
        <authorList>
            <consortium name="The Broad Institute Genomics Platform"/>
            <person name="Russ C."/>
            <person name="Tyler B."/>
            <person name="van West P."/>
            <person name="Dieguez-Uribeondo J."/>
            <person name="Young S.K."/>
            <person name="Zeng Q."/>
            <person name="Gargeya S."/>
            <person name="Fitzgerald M."/>
            <person name="Abouelleil A."/>
            <person name="Alvarado L."/>
            <person name="Chapman S.B."/>
            <person name="Gainer-Dewar J."/>
            <person name="Goldberg J."/>
            <person name="Griggs A."/>
            <person name="Gujja S."/>
            <person name="Hansen M."/>
            <person name="Howarth C."/>
            <person name="Imamovic A."/>
            <person name="Ireland A."/>
            <person name="Larimer J."/>
            <person name="McCowan C."/>
            <person name="Murphy C."/>
            <person name="Pearson M."/>
            <person name="Poon T.W."/>
            <person name="Priest M."/>
            <person name="Roberts A."/>
            <person name="Saif S."/>
            <person name="Shea T."/>
            <person name="Sykes S."/>
            <person name="Wortman J."/>
            <person name="Nusbaum C."/>
            <person name="Birren B."/>
        </authorList>
    </citation>
    <scope>NUCLEOTIDE SEQUENCE [LARGE SCALE GENOMIC DNA]</scope>
    <source>
        <strain evidence="4">NJM9701</strain>
    </source>
</reference>